<dbReference type="GO" id="GO:0003723">
    <property type="term" value="F:RNA binding"/>
    <property type="evidence" value="ECO:0007669"/>
    <property type="project" value="UniProtKB-KW"/>
</dbReference>
<keyword evidence="4" id="KW-0255">Endonuclease</keyword>
<accession>A0AAW4MT16</accession>
<evidence type="ECO:0000313" key="10">
    <source>
        <dbReference type="EMBL" id="MBV3383448.1"/>
    </source>
</evidence>
<dbReference type="NCBIfam" id="TIGR02582">
    <property type="entry name" value="cas7_TM1809"/>
    <property type="match status" value="1"/>
</dbReference>
<keyword evidence="5" id="KW-0378">Hydrolase</keyword>
<dbReference type="PANTHER" id="PTHR35579">
    <property type="entry name" value="CRISPR SYSTEM CMS ENDORIBONUCLEASE CSM3"/>
    <property type="match status" value="1"/>
</dbReference>
<organism evidence="10 12">
    <name type="scientific">Catenibacterium mitsuokai</name>
    <dbReference type="NCBI Taxonomy" id="100886"/>
    <lineage>
        <taxon>Bacteria</taxon>
        <taxon>Bacillati</taxon>
        <taxon>Bacillota</taxon>
        <taxon>Erysipelotrichia</taxon>
        <taxon>Erysipelotrichales</taxon>
        <taxon>Coprobacillaceae</taxon>
        <taxon>Catenibacterium</taxon>
    </lineage>
</organism>
<dbReference type="GO" id="GO:0004519">
    <property type="term" value="F:endonuclease activity"/>
    <property type="evidence" value="ECO:0007669"/>
    <property type="project" value="UniProtKB-KW"/>
</dbReference>
<evidence type="ECO:0000259" key="9">
    <source>
        <dbReference type="Pfam" id="PF03787"/>
    </source>
</evidence>
<evidence type="ECO:0000256" key="1">
    <source>
        <dbReference type="ARBA" id="ARBA00006342"/>
    </source>
</evidence>
<reference evidence="10 13" key="1">
    <citation type="submission" date="2021-06" db="EMBL/GenBank/DDBJ databases">
        <title>Collection of gut derived symbiotic bacterial strains cultured from healthy donors.</title>
        <authorList>
            <person name="Lin H."/>
            <person name="Littmann E."/>
            <person name="Pamer E.G."/>
        </authorList>
    </citation>
    <scope>NUCLEOTIDE SEQUENCE</scope>
    <source>
        <strain evidence="11 13">MSK.21.70</strain>
        <strain evidence="10">MSK.21.82</strain>
    </source>
</reference>
<keyword evidence="3" id="KW-0540">Nuclease</keyword>
<keyword evidence="7" id="KW-0051">Antiviral defense</keyword>
<dbReference type="Proteomes" id="UP001196408">
    <property type="component" value="Unassembled WGS sequence"/>
</dbReference>
<gene>
    <name evidence="10" type="primary">csm3</name>
    <name evidence="10" type="ORF">KSV97_09545</name>
    <name evidence="11" type="ORF">KSW06_09470</name>
</gene>
<evidence type="ECO:0000256" key="7">
    <source>
        <dbReference type="ARBA" id="ARBA00023118"/>
    </source>
</evidence>
<evidence type="ECO:0000313" key="11">
    <source>
        <dbReference type="EMBL" id="MBV3393470.1"/>
    </source>
</evidence>
<keyword evidence="6" id="KW-0694">RNA-binding</keyword>
<dbReference type="InterPro" id="IPR005537">
    <property type="entry name" value="RAMP_III_fam"/>
</dbReference>
<dbReference type="InterPro" id="IPR052216">
    <property type="entry name" value="CRISPR_Csm3_endoribonuclease"/>
</dbReference>
<dbReference type="GO" id="GO:0051607">
    <property type="term" value="P:defense response to virus"/>
    <property type="evidence" value="ECO:0007669"/>
    <property type="project" value="UniProtKB-KW"/>
</dbReference>
<sequence length="221" mass="24431">MYTKIQIKGKIEVLTGMHIGGSSAFAAIGAVDSPVIKDVLSGCPMIPGSSLKGKMRTLLAKEYNESVADKPDQDCERIKRVFGSAEKNHIKKSRIQISDMILSNADELRNKGLNSLTEVKFENTINRATAVANPRQIERVVRGSEFDLDILYEVDNMDDLYEDIELIAEAFKMLQFDYLGGSGSRGYGKVKFTNLHAKAAIGQLDKSVKDKINEILSKVSQ</sequence>
<evidence type="ECO:0000256" key="5">
    <source>
        <dbReference type="ARBA" id="ARBA00022801"/>
    </source>
</evidence>
<dbReference type="RefSeq" id="WP_217748131.1">
    <property type="nucleotide sequence ID" value="NZ_JAHOEB010000078.1"/>
</dbReference>
<evidence type="ECO:0000256" key="8">
    <source>
        <dbReference type="ARBA" id="ARBA00033183"/>
    </source>
</evidence>
<dbReference type="Proteomes" id="UP001197492">
    <property type="component" value="Unassembled WGS sequence"/>
</dbReference>
<dbReference type="GO" id="GO:0016787">
    <property type="term" value="F:hydrolase activity"/>
    <property type="evidence" value="ECO:0007669"/>
    <property type="project" value="UniProtKB-KW"/>
</dbReference>
<evidence type="ECO:0000256" key="6">
    <source>
        <dbReference type="ARBA" id="ARBA00022884"/>
    </source>
</evidence>
<dbReference type="EMBL" id="JAHOEL010000076">
    <property type="protein sequence ID" value="MBV3393470.1"/>
    <property type="molecule type" value="Genomic_DNA"/>
</dbReference>
<feature type="domain" description="CRISPR type III-associated protein" evidence="9">
    <location>
        <begin position="10"/>
        <end position="191"/>
    </location>
</feature>
<proteinExistence type="inferred from homology"/>
<keyword evidence="13" id="KW-1185">Reference proteome</keyword>
<protein>
    <recommendedName>
        <fullName evidence="2">CRISPR system Cms endoribonuclease Csm3</fullName>
    </recommendedName>
    <alternativeName>
        <fullName evidence="8">CRISPR type III A-associated RAMP protein Csm3</fullName>
    </alternativeName>
</protein>
<dbReference type="InterPro" id="IPR013412">
    <property type="entry name" value="CRISPR-assoc_RAMP_Csm3"/>
</dbReference>
<dbReference type="Pfam" id="PF03787">
    <property type="entry name" value="RAMPs"/>
    <property type="match status" value="1"/>
</dbReference>
<evidence type="ECO:0000256" key="2">
    <source>
        <dbReference type="ARBA" id="ARBA00022150"/>
    </source>
</evidence>
<evidence type="ECO:0000256" key="3">
    <source>
        <dbReference type="ARBA" id="ARBA00022722"/>
    </source>
</evidence>
<dbReference type="AlphaFoldDB" id="A0AAW4MT16"/>
<comment type="caution">
    <text evidence="10">The sequence shown here is derived from an EMBL/GenBank/DDBJ whole genome shotgun (WGS) entry which is preliminary data.</text>
</comment>
<comment type="similarity">
    <text evidence="1">Belongs to the CRISPR-associated Csm3 family.</text>
</comment>
<evidence type="ECO:0000313" key="12">
    <source>
        <dbReference type="Proteomes" id="UP001196408"/>
    </source>
</evidence>
<evidence type="ECO:0000313" key="13">
    <source>
        <dbReference type="Proteomes" id="UP001197492"/>
    </source>
</evidence>
<dbReference type="PANTHER" id="PTHR35579:SF3">
    <property type="entry name" value="CRISPR SYSTEM CMS ENDORIBONUCLEASE CSM3"/>
    <property type="match status" value="1"/>
</dbReference>
<dbReference type="EMBL" id="JAHOEF010000077">
    <property type="protein sequence ID" value="MBV3383448.1"/>
    <property type="molecule type" value="Genomic_DNA"/>
</dbReference>
<name>A0AAW4MT16_9FIRM</name>
<evidence type="ECO:0000256" key="4">
    <source>
        <dbReference type="ARBA" id="ARBA00022759"/>
    </source>
</evidence>